<protein>
    <submittedName>
        <fullName evidence="1">Uncharacterized protein</fullName>
    </submittedName>
</protein>
<sequence length="85" mass="9722">MNISQISKLMRAYSLEKIILKNTILNVDYKRMFNGSCENAVLRTVTVSNNKIQQVKFKLIKLLKSLIRKGAVAKATALLFCKKLY</sequence>
<name>A0A1S8T2W5_9CLOT</name>
<evidence type="ECO:0000313" key="1">
    <source>
        <dbReference type="EMBL" id="OOM72028.1"/>
    </source>
</evidence>
<accession>A0A1S8T2W5</accession>
<organism evidence="1 2">
    <name type="scientific">Clostridium puniceum</name>
    <dbReference type="NCBI Taxonomy" id="29367"/>
    <lineage>
        <taxon>Bacteria</taxon>
        <taxon>Bacillati</taxon>
        <taxon>Bacillota</taxon>
        <taxon>Clostridia</taxon>
        <taxon>Eubacteriales</taxon>
        <taxon>Clostridiaceae</taxon>
        <taxon>Clostridium</taxon>
    </lineage>
</organism>
<reference evidence="1 2" key="1">
    <citation type="submission" date="2016-05" db="EMBL/GenBank/DDBJ databases">
        <title>Microbial solvent formation.</title>
        <authorList>
            <person name="Poehlein A."/>
            <person name="Montoya Solano J.D."/>
            <person name="Flitsch S."/>
            <person name="Krabben P."/>
            <person name="Duerre P."/>
            <person name="Daniel R."/>
        </authorList>
    </citation>
    <scope>NUCLEOTIDE SEQUENCE [LARGE SCALE GENOMIC DNA]</scope>
    <source>
        <strain evidence="1 2">DSM 2619</strain>
    </source>
</reference>
<keyword evidence="2" id="KW-1185">Reference proteome</keyword>
<proteinExistence type="predicted"/>
<comment type="caution">
    <text evidence="1">The sequence shown here is derived from an EMBL/GenBank/DDBJ whole genome shotgun (WGS) entry which is preliminary data.</text>
</comment>
<dbReference type="STRING" id="29367.CLPUN_48580"/>
<dbReference type="EMBL" id="LZZM01000225">
    <property type="protein sequence ID" value="OOM72028.1"/>
    <property type="molecule type" value="Genomic_DNA"/>
</dbReference>
<evidence type="ECO:0000313" key="2">
    <source>
        <dbReference type="Proteomes" id="UP000190890"/>
    </source>
</evidence>
<dbReference type="Proteomes" id="UP000190890">
    <property type="component" value="Unassembled WGS sequence"/>
</dbReference>
<dbReference type="AlphaFoldDB" id="A0A1S8T2W5"/>
<gene>
    <name evidence="1" type="ORF">CLPUN_48580</name>
</gene>